<name>A0A1F6A277_9BACT</name>
<dbReference type="SUPFAM" id="SSF53955">
    <property type="entry name" value="Lysozyme-like"/>
    <property type="match status" value="1"/>
</dbReference>
<dbReference type="Pfam" id="PF00905">
    <property type="entry name" value="Transpeptidase"/>
    <property type="match status" value="1"/>
</dbReference>
<evidence type="ECO:0000256" key="3">
    <source>
        <dbReference type="ARBA" id="ARBA00007739"/>
    </source>
</evidence>
<dbReference type="SUPFAM" id="SSF56601">
    <property type="entry name" value="beta-lactamase/transpeptidase-like"/>
    <property type="match status" value="1"/>
</dbReference>
<comment type="catalytic activity">
    <reaction evidence="16">
        <text>[GlcNAc-(1-&gt;4)-Mur2Ac(oyl-L-Ala-gamma-D-Glu-L-Lys-D-Ala-D-Ala)](n)-di-trans,octa-cis-undecaprenyl diphosphate + beta-D-GlcNAc-(1-&gt;4)-Mur2Ac(oyl-L-Ala-gamma-D-Glu-L-Lys-D-Ala-D-Ala)-di-trans,octa-cis-undecaprenyl diphosphate = [GlcNAc-(1-&gt;4)-Mur2Ac(oyl-L-Ala-gamma-D-Glu-L-Lys-D-Ala-D-Ala)](n+1)-di-trans,octa-cis-undecaprenyl diphosphate + di-trans,octa-cis-undecaprenyl diphosphate + H(+)</text>
        <dbReference type="Rhea" id="RHEA:23708"/>
        <dbReference type="Rhea" id="RHEA-COMP:9602"/>
        <dbReference type="Rhea" id="RHEA-COMP:9603"/>
        <dbReference type="ChEBI" id="CHEBI:15378"/>
        <dbReference type="ChEBI" id="CHEBI:58405"/>
        <dbReference type="ChEBI" id="CHEBI:60033"/>
        <dbReference type="ChEBI" id="CHEBI:78435"/>
        <dbReference type="EC" id="2.4.99.28"/>
    </reaction>
</comment>
<evidence type="ECO:0000256" key="1">
    <source>
        <dbReference type="ARBA" id="ARBA00004236"/>
    </source>
</evidence>
<feature type="transmembrane region" description="Helical" evidence="18">
    <location>
        <begin position="42"/>
        <end position="65"/>
    </location>
</feature>
<comment type="similarity">
    <text evidence="2">In the C-terminal section; belongs to the transpeptidase family.</text>
</comment>
<dbReference type="InterPro" id="IPR050396">
    <property type="entry name" value="Glycosyltr_51/Transpeptidase"/>
</dbReference>
<dbReference type="GO" id="GO:0006508">
    <property type="term" value="P:proteolysis"/>
    <property type="evidence" value="ECO:0007669"/>
    <property type="project" value="UniProtKB-KW"/>
</dbReference>
<dbReference type="GO" id="GO:0030288">
    <property type="term" value="C:outer membrane-bounded periplasmic space"/>
    <property type="evidence" value="ECO:0007669"/>
    <property type="project" value="TreeGrafter"/>
</dbReference>
<keyword evidence="18" id="KW-0812">Transmembrane</keyword>
<evidence type="ECO:0000256" key="9">
    <source>
        <dbReference type="ARBA" id="ARBA00022801"/>
    </source>
</evidence>
<dbReference type="GO" id="GO:0008360">
    <property type="term" value="P:regulation of cell shape"/>
    <property type="evidence" value="ECO:0007669"/>
    <property type="project" value="UniProtKB-KW"/>
</dbReference>
<dbReference type="InterPro" id="IPR036950">
    <property type="entry name" value="PBP_transglycosylase"/>
</dbReference>
<evidence type="ECO:0000256" key="5">
    <source>
        <dbReference type="ARBA" id="ARBA00022645"/>
    </source>
</evidence>
<evidence type="ECO:0000256" key="15">
    <source>
        <dbReference type="ARBA" id="ARBA00034000"/>
    </source>
</evidence>
<keyword evidence="8" id="KW-0808">Transferase</keyword>
<sequence length="777" mass="85513">MPQSRKRSASKKPSSPARRPKTPVFLANWKSRLQFFSRVTSFGLPLYLLISLVALPILLSLIIILKDLPAPASLTNSPIPQTTKILDRHGQLLYNIYVSENRTVIPFSDIPLAMRQATIAIEDKDFYRHGGINFVGGILRAVKDMILYRHLEGGSTITQQLVKKSLLTDEQTITRKIKEVILAFWTERIYSKDQILTLYLNRVPYGGTAYGIEEASQVFFNKHAKDLDLAESALLAGLPQAPTYYSPFGVDPQRAIDRQHHVFDRLVEDGYLTKSQADLAKQQNLVFKSTVGAINAPHFVAYIKDLLVKKYGEQTVEQGGLKVTTSLDLDLQNYAQASLSAEVARQKSLKVGNGAALITNPKTGEILAMIGSHDYEASDGGKVNVTLASRSPGSSIKPLNYALGFLKGTTTPATPWIDAPFCFPPFNGKSYCPGNYDGRFHGIIQTRFALGQSLNIPAVKELALNTIDDFVATASAMGLTTLNDKNRFGYSLTLGGGEVKMVDMAVAFGVFANEGKKVPLLPILKAEDSSGKLLEDNTEKLKIENYAQSAEFLRERTNLKLKIEPWDGSSPWLPHDDYVLPSEVTFLVSHILLDDGARAGTFGAGSVLNIPGKSVSVKTGTSEEKTDNWTIGYTSGPDPRLVAVWVGNNDNSPMSPYLESGNTGAAPIWHILMQQAIKDLPAPFPTKPDNIVFLEVCSLSGLLPNNDCPKRGEYFIKSFVPKDPDTVWGQKQKVLVYKDTHKVPSPNDHPTPDQLSEEDHLVISDPFQKNYCADCVL</sequence>
<keyword evidence="7" id="KW-0328">Glycosyltransferase</keyword>
<dbReference type="STRING" id="1798381.A2721_01520"/>
<evidence type="ECO:0000313" key="22">
    <source>
        <dbReference type="Proteomes" id="UP000177871"/>
    </source>
</evidence>
<evidence type="ECO:0000256" key="7">
    <source>
        <dbReference type="ARBA" id="ARBA00022676"/>
    </source>
</evidence>
<evidence type="ECO:0000259" key="20">
    <source>
        <dbReference type="Pfam" id="PF00912"/>
    </source>
</evidence>
<proteinExistence type="inferred from homology"/>
<comment type="catalytic activity">
    <reaction evidence="15">
        <text>Preferential cleavage: (Ac)2-L-Lys-D-Ala-|-D-Ala. Also transpeptidation of peptidyl-alanyl moieties that are N-acyl substituents of D-alanine.</text>
        <dbReference type="EC" id="3.4.16.4"/>
    </reaction>
</comment>
<reference evidence="21 22" key="1">
    <citation type="journal article" date="2016" name="Nat. Commun.">
        <title>Thousands of microbial genomes shed light on interconnected biogeochemical processes in an aquifer system.</title>
        <authorList>
            <person name="Anantharaman K."/>
            <person name="Brown C.T."/>
            <person name="Hug L.A."/>
            <person name="Sharon I."/>
            <person name="Castelle C.J."/>
            <person name="Probst A.J."/>
            <person name="Thomas B.C."/>
            <person name="Singh A."/>
            <person name="Wilkins M.J."/>
            <person name="Karaoz U."/>
            <person name="Brodie E.L."/>
            <person name="Williams K.H."/>
            <person name="Hubbard S.S."/>
            <person name="Banfield J.F."/>
        </authorList>
    </citation>
    <scope>NUCLEOTIDE SEQUENCE [LARGE SCALE GENOMIC DNA]</scope>
</reference>
<evidence type="ECO:0000256" key="18">
    <source>
        <dbReference type="SAM" id="Phobius"/>
    </source>
</evidence>
<dbReference type="GO" id="GO:0071555">
    <property type="term" value="P:cell wall organization"/>
    <property type="evidence" value="ECO:0007669"/>
    <property type="project" value="UniProtKB-KW"/>
</dbReference>
<keyword evidence="9" id="KW-0378">Hydrolase</keyword>
<feature type="domain" description="Glycosyl transferase family 51" evidence="20">
    <location>
        <begin position="90"/>
        <end position="266"/>
    </location>
</feature>
<dbReference type="Proteomes" id="UP000177871">
    <property type="component" value="Unassembled WGS sequence"/>
</dbReference>
<dbReference type="AlphaFoldDB" id="A0A1F6A277"/>
<evidence type="ECO:0000313" key="21">
    <source>
        <dbReference type="EMBL" id="OGG18447.1"/>
    </source>
</evidence>
<evidence type="ECO:0000256" key="16">
    <source>
        <dbReference type="ARBA" id="ARBA00049902"/>
    </source>
</evidence>
<keyword evidence="12 18" id="KW-0472">Membrane</keyword>
<dbReference type="FunFam" id="1.10.3810.10:FF:000001">
    <property type="entry name" value="Penicillin-binding protein 1A"/>
    <property type="match status" value="1"/>
</dbReference>
<keyword evidence="14" id="KW-0961">Cell wall biogenesis/degradation</keyword>
<accession>A0A1F6A277</accession>
<evidence type="ECO:0000256" key="11">
    <source>
        <dbReference type="ARBA" id="ARBA00022984"/>
    </source>
</evidence>
<comment type="caution">
    <text evidence="21">The sequence shown here is derived from an EMBL/GenBank/DDBJ whole genome shotgun (WGS) entry which is preliminary data.</text>
</comment>
<dbReference type="GO" id="GO:0009002">
    <property type="term" value="F:serine-type D-Ala-D-Ala carboxypeptidase activity"/>
    <property type="evidence" value="ECO:0007669"/>
    <property type="project" value="UniProtKB-EC"/>
</dbReference>
<evidence type="ECO:0000256" key="17">
    <source>
        <dbReference type="SAM" id="MobiDB-lite"/>
    </source>
</evidence>
<dbReference type="Gene3D" id="1.10.3810.10">
    <property type="entry name" value="Biosynthetic peptidoglycan transglycosylase-like"/>
    <property type="match status" value="1"/>
</dbReference>
<dbReference type="InterPro" id="IPR001460">
    <property type="entry name" value="PCN-bd_Tpept"/>
</dbReference>
<dbReference type="InterPro" id="IPR012338">
    <property type="entry name" value="Beta-lactam/transpept-like"/>
</dbReference>
<evidence type="ECO:0000256" key="10">
    <source>
        <dbReference type="ARBA" id="ARBA00022960"/>
    </source>
</evidence>
<comment type="subcellular location">
    <subcellularLocation>
        <location evidence="1">Cell membrane</location>
    </subcellularLocation>
</comment>
<comment type="similarity">
    <text evidence="3">In the N-terminal section; belongs to the glycosyltransferase 51 family.</text>
</comment>
<keyword evidence="18" id="KW-1133">Transmembrane helix</keyword>
<keyword evidence="4" id="KW-1003">Cell membrane</keyword>
<feature type="domain" description="Penicillin-binding protein transpeptidase" evidence="19">
    <location>
        <begin position="354"/>
        <end position="650"/>
    </location>
</feature>
<dbReference type="GO" id="GO:0008955">
    <property type="term" value="F:peptidoglycan glycosyltransferase activity"/>
    <property type="evidence" value="ECO:0007669"/>
    <property type="project" value="UniProtKB-EC"/>
</dbReference>
<keyword evidence="6" id="KW-0645">Protease</keyword>
<dbReference type="InterPro" id="IPR001264">
    <property type="entry name" value="Glyco_trans_51"/>
</dbReference>
<dbReference type="EMBL" id="MFJK01000014">
    <property type="protein sequence ID" value="OGG18447.1"/>
    <property type="molecule type" value="Genomic_DNA"/>
</dbReference>
<evidence type="ECO:0000259" key="19">
    <source>
        <dbReference type="Pfam" id="PF00905"/>
    </source>
</evidence>
<feature type="compositionally biased region" description="Basic residues" evidence="17">
    <location>
        <begin position="1"/>
        <end position="10"/>
    </location>
</feature>
<dbReference type="PANTHER" id="PTHR32282:SF11">
    <property type="entry name" value="PENICILLIN-BINDING PROTEIN 1B"/>
    <property type="match status" value="1"/>
</dbReference>
<dbReference type="GO" id="GO:0009252">
    <property type="term" value="P:peptidoglycan biosynthetic process"/>
    <property type="evidence" value="ECO:0007669"/>
    <property type="project" value="UniProtKB-KW"/>
</dbReference>
<dbReference type="GO" id="GO:0005886">
    <property type="term" value="C:plasma membrane"/>
    <property type="evidence" value="ECO:0007669"/>
    <property type="project" value="UniProtKB-SubCell"/>
</dbReference>
<gene>
    <name evidence="21" type="ORF">A2721_01520</name>
</gene>
<dbReference type="PANTHER" id="PTHR32282">
    <property type="entry name" value="BINDING PROTEIN TRANSPEPTIDASE, PUTATIVE-RELATED"/>
    <property type="match status" value="1"/>
</dbReference>
<evidence type="ECO:0000256" key="14">
    <source>
        <dbReference type="ARBA" id="ARBA00023316"/>
    </source>
</evidence>
<keyword evidence="5" id="KW-0121">Carboxypeptidase</keyword>
<evidence type="ECO:0000256" key="12">
    <source>
        <dbReference type="ARBA" id="ARBA00023136"/>
    </source>
</evidence>
<dbReference type="GO" id="GO:0008658">
    <property type="term" value="F:penicillin binding"/>
    <property type="evidence" value="ECO:0007669"/>
    <property type="project" value="InterPro"/>
</dbReference>
<evidence type="ECO:0000256" key="8">
    <source>
        <dbReference type="ARBA" id="ARBA00022679"/>
    </source>
</evidence>
<dbReference type="Gene3D" id="3.40.710.10">
    <property type="entry name" value="DD-peptidase/beta-lactamase superfamily"/>
    <property type="match status" value="1"/>
</dbReference>
<organism evidence="21 22">
    <name type="scientific">Candidatus Gottesmanbacteria bacterium RIFCSPHIGHO2_01_FULL_47_48</name>
    <dbReference type="NCBI Taxonomy" id="1798381"/>
    <lineage>
        <taxon>Bacteria</taxon>
        <taxon>Candidatus Gottesmaniibacteriota</taxon>
    </lineage>
</organism>
<evidence type="ECO:0000256" key="2">
    <source>
        <dbReference type="ARBA" id="ARBA00007090"/>
    </source>
</evidence>
<protein>
    <submittedName>
        <fullName evidence="21">Uncharacterized protein</fullName>
    </submittedName>
</protein>
<keyword evidence="10" id="KW-0133">Cell shape</keyword>
<evidence type="ECO:0000256" key="6">
    <source>
        <dbReference type="ARBA" id="ARBA00022670"/>
    </source>
</evidence>
<evidence type="ECO:0000256" key="4">
    <source>
        <dbReference type="ARBA" id="ARBA00022475"/>
    </source>
</evidence>
<feature type="region of interest" description="Disordered" evidence="17">
    <location>
        <begin position="1"/>
        <end position="21"/>
    </location>
</feature>
<dbReference type="InterPro" id="IPR023346">
    <property type="entry name" value="Lysozyme-like_dom_sf"/>
</dbReference>
<dbReference type="Pfam" id="PF00912">
    <property type="entry name" value="Transgly"/>
    <property type="match status" value="1"/>
</dbReference>
<evidence type="ECO:0000256" key="13">
    <source>
        <dbReference type="ARBA" id="ARBA00023268"/>
    </source>
</evidence>
<keyword evidence="11" id="KW-0573">Peptidoglycan synthesis</keyword>
<keyword evidence="13" id="KW-0511">Multifunctional enzyme</keyword>